<evidence type="ECO:0000313" key="1">
    <source>
        <dbReference type="EMBL" id="CCA26298.1"/>
    </source>
</evidence>
<dbReference type="AlphaFoldDB" id="F0WXV0"/>
<protein>
    <submittedName>
        <fullName evidence="1">AlNc14C364G11037 protein</fullName>
    </submittedName>
</protein>
<accession>F0WXV0</accession>
<dbReference type="EMBL" id="FR824409">
    <property type="protein sequence ID" value="CCA26298.1"/>
    <property type="molecule type" value="Genomic_DNA"/>
</dbReference>
<gene>
    <name evidence="1" type="primary">AlNc14C364G11037</name>
    <name evidence="1" type="ORF">ALNC14_124420</name>
</gene>
<reference evidence="1" key="1">
    <citation type="journal article" date="2011" name="PLoS Biol.">
        <title>Gene gain and loss during evolution of obligate parasitism in the white rust pathogen of Arabidopsis thaliana.</title>
        <authorList>
            <person name="Kemen E."/>
            <person name="Gardiner A."/>
            <person name="Schultz-Larsen T."/>
            <person name="Kemen A.C."/>
            <person name="Balmuth A.L."/>
            <person name="Robert-Seilaniantz A."/>
            <person name="Bailey K."/>
            <person name="Holub E."/>
            <person name="Studholme D.J."/>
            <person name="Maclean D."/>
            <person name="Jones J.D."/>
        </authorList>
    </citation>
    <scope>NUCLEOTIDE SEQUENCE</scope>
</reference>
<organism evidence="1">
    <name type="scientific">Albugo laibachii Nc14</name>
    <dbReference type="NCBI Taxonomy" id="890382"/>
    <lineage>
        <taxon>Eukaryota</taxon>
        <taxon>Sar</taxon>
        <taxon>Stramenopiles</taxon>
        <taxon>Oomycota</taxon>
        <taxon>Peronosporomycetes</taxon>
        <taxon>Albuginales</taxon>
        <taxon>Albuginaceae</taxon>
        <taxon>Albugo</taxon>
    </lineage>
</organism>
<proteinExistence type="predicted"/>
<reference evidence="1" key="2">
    <citation type="submission" date="2011-02" db="EMBL/GenBank/DDBJ databases">
        <authorList>
            <person name="MacLean D."/>
        </authorList>
    </citation>
    <scope>NUCLEOTIDE SEQUENCE</scope>
</reference>
<name>F0WXV0_9STRA</name>
<dbReference type="HOGENOM" id="CLU_2042398_0_0_1"/>
<sequence length="121" mass="14013">MVRYTDPVLSSLKFGSLSNTNSLVPIWMMRFVISRVKEPYKKRVFIELTLANISVNFVITAADDKFGLEGDERWNDMFIEIVELLHDLFFLLFEIRSLNPPIATILSIGNVLFDLLSYIYC</sequence>